<evidence type="ECO:0000313" key="1">
    <source>
        <dbReference type="EMBL" id="KAI8002377.1"/>
    </source>
</evidence>
<proteinExistence type="predicted"/>
<protein>
    <submittedName>
        <fullName evidence="1">Structural maintenance of chromosomes protein 3</fullName>
    </submittedName>
</protein>
<gene>
    <name evidence="1" type="ORF">LOK49_LG08G02043</name>
</gene>
<sequence length="261" mass="31258">MNWSLVAQRSRQMMLYQLTLDKEITLNLQLSCRDSTNTWCFHFRRPLLGCEEDEVIRLPSMLGDEPCLDLNKKDLIRWKAQQSRVFQTTQLHFHWSVCWFSLALITELKETLIACRTNRIETETRKAELETNLSTNFAGVSKSIEERTRELKKIKDEKNKLKTLEENYQRTLQDEAKELEQLLSKRNILLAKQEKYKRRSIKELYKMLHRCNEQLQQFSHVNKKALDQYVNYTEQRKELQKRQAELDTSDELDWVLILAEN</sequence>
<name>A0ACC0GPC8_9ERIC</name>
<dbReference type="EMBL" id="CM045766">
    <property type="protein sequence ID" value="KAI8002377.1"/>
    <property type="molecule type" value="Genomic_DNA"/>
</dbReference>
<keyword evidence="2" id="KW-1185">Reference proteome</keyword>
<organism evidence="1 2">
    <name type="scientific">Camellia lanceoleosa</name>
    <dbReference type="NCBI Taxonomy" id="1840588"/>
    <lineage>
        <taxon>Eukaryota</taxon>
        <taxon>Viridiplantae</taxon>
        <taxon>Streptophyta</taxon>
        <taxon>Embryophyta</taxon>
        <taxon>Tracheophyta</taxon>
        <taxon>Spermatophyta</taxon>
        <taxon>Magnoliopsida</taxon>
        <taxon>eudicotyledons</taxon>
        <taxon>Gunneridae</taxon>
        <taxon>Pentapetalae</taxon>
        <taxon>asterids</taxon>
        <taxon>Ericales</taxon>
        <taxon>Theaceae</taxon>
        <taxon>Camellia</taxon>
    </lineage>
</organism>
<reference evidence="1 2" key="1">
    <citation type="journal article" date="2022" name="Plant J.">
        <title>Chromosome-level genome of Camellia lanceoleosa provides a valuable resource for understanding genome evolution and self-incompatibility.</title>
        <authorList>
            <person name="Gong W."/>
            <person name="Xiao S."/>
            <person name="Wang L."/>
            <person name="Liao Z."/>
            <person name="Chang Y."/>
            <person name="Mo W."/>
            <person name="Hu G."/>
            <person name="Li W."/>
            <person name="Zhao G."/>
            <person name="Zhu H."/>
            <person name="Hu X."/>
            <person name="Ji K."/>
            <person name="Xiang X."/>
            <person name="Song Q."/>
            <person name="Yuan D."/>
            <person name="Jin S."/>
            <person name="Zhang L."/>
        </authorList>
    </citation>
    <scope>NUCLEOTIDE SEQUENCE [LARGE SCALE GENOMIC DNA]</scope>
    <source>
        <strain evidence="1">SQ_2022a</strain>
    </source>
</reference>
<accession>A0ACC0GPC8</accession>
<dbReference type="Proteomes" id="UP001060215">
    <property type="component" value="Chromosome 9"/>
</dbReference>
<evidence type="ECO:0000313" key="2">
    <source>
        <dbReference type="Proteomes" id="UP001060215"/>
    </source>
</evidence>
<comment type="caution">
    <text evidence="1">The sequence shown here is derived from an EMBL/GenBank/DDBJ whole genome shotgun (WGS) entry which is preliminary data.</text>
</comment>